<name>A0A0A5GJA5_9BACI</name>
<accession>A0A0A5GJA5</accession>
<dbReference type="PANTHER" id="PTHR40051:SF1">
    <property type="entry name" value="YOLD-LIKE FAMILY PROTEIN"/>
    <property type="match status" value="1"/>
</dbReference>
<dbReference type="EMBL" id="AVPE01000008">
    <property type="protein sequence ID" value="KGX92059.1"/>
    <property type="molecule type" value="Genomic_DNA"/>
</dbReference>
<dbReference type="Proteomes" id="UP000030528">
    <property type="component" value="Unassembled WGS sequence"/>
</dbReference>
<reference evidence="1 2" key="1">
    <citation type="submission" date="2013-08" db="EMBL/GenBank/DDBJ databases">
        <authorList>
            <person name="Huang J."/>
            <person name="Wang G."/>
        </authorList>
    </citation>
    <scope>NUCLEOTIDE SEQUENCE [LARGE SCALE GENOMIC DNA]</scope>
    <source>
        <strain evidence="1 2">JSM 076056</strain>
    </source>
</reference>
<dbReference type="InterPro" id="IPR014962">
    <property type="entry name" value="YolD"/>
</dbReference>
<evidence type="ECO:0008006" key="3">
    <source>
        <dbReference type="Google" id="ProtNLM"/>
    </source>
</evidence>
<proteinExistence type="predicted"/>
<comment type="caution">
    <text evidence="1">The sequence shown here is derived from an EMBL/GenBank/DDBJ whole genome shotgun (WGS) entry which is preliminary data.</text>
</comment>
<sequence>MLRDRGTMKWTSLMLPEHVETLKRVWYEEDMTSPPILDEQALEEMQHKVNAAYQTKCPTTLTVYKNGCQKEIHGFVHRIDVYDQRIRLRECHATTSISIHEIIDVVLHEDQT</sequence>
<dbReference type="AlphaFoldDB" id="A0A0A5GJA5"/>
<dbReference type="PANTHER" id="PTHR40051">
    <property type="entry name" value="IG HYPOTHETICAL 15966"/>
    <property type="match status" value="1"/>
</dbReference>
<evidence type="ECO:0000313" key="1">
    <source>
        <dbReference type="EMBL" id="KGX92059.1"/>
    </source>
</evidence>
<protein>
    <recommendedName>
        <fullName evidence="3">YolD-like protein</fullName>
    </recommendedName>
</protein>
<evidence type="ECO:0000313" key="2">
    <source>
        <dbReference type="Proteomes" id="UP000030528"/>
    </source>
</evidence>
<gene>
    <name evidence="1" type="ORF">N781_02630</name>
</gene>
<dbReference type="Pfam" id="PF08863">
    <property type="entry name" value="YolD"/>
    <property type="match status" value="1"/>
</dbReference>
<dbReference type="RefSeq" id="WP_036769884.1">
    <property type="nucleotide sequence ID" value="NZ_AULI01000002.1"/>
</dbReference>
<keyword evidence="2" id="KW-1185">Reference proteome</keyword>
<dbReference type="STRING" id="1385510.GCA_000425205_00610"/>
<dbReference type="eggNOG" id="ENOG50334P5">
    <property type="taxonomic scope" value="Bacteria"/>
</dbReference>
<organism evidence="1 2">
    <name type="scientific">Pontibacillus halophilus JSM 076056 = DSM 19796</name>
    <dbReference type="NCBI Taxonomy" id="1385510"/>
    <lineage>
        <taxon>Bacteria</taxon>
        <taxon>Bacillati</taxon>
        <taxon>Bacillota</taxon>
        <taxon>Bacilli</taxon>
        <taxon>Bacillales</taxon>
        <taxon>Bacillaceae</taxon>
        <taxon>Pontibacillus</taxon>
    </lineage>
</organism>